<dbReference type="InterPro" id="IPR029063">
    <property type="entry name" value="SAM-dependent_MTases_sf"/>
</dbReference>
<dbReference type="Gene3D" id="3.40.50.150">
    <property type="entry name" value="Vaccinia Virus protein VP39"/>
    <property type="match status" value="1"/>
</dbReference>
<reference evidence="2 3" key="1">
    <citation type="journal article" date="2016" name="Nat. Commun.">
        <title>Thousands of microbial genomes shed light on interconnected biogeochemical processes in an aquifer system.</title>
        <authorList>
            <person name="Anantharaman K."/>
            <person name="Brown C.T."/>
            <person name="Hug L.A."/>
            <person name="Sharon I."/>
            <person name="Castelle C.J."/>
            <person name="Probst A.J."/>
            <person name="Thomas B.C."/>
            <person name="Singh A."/>
            <person name="Wilkins M.J."/>
            <person name="Karaoz U."/>
            <person name="Brodie E.L."/>
            <person name="Williams K.H."/>
            <person name="Hubbard S.S."/>
            <person name="Banfield J.F."/>
        </authorList>
    </citation>
    <scope>NUCLEOTIDE SEQUENCE [LARGE SCALE GENOMIC DNA]</scope>
    <source>
        <strain evidence="3">RIFCSPLOWO2_12_FULL_64_10</strain>
    </source>
</reference>
<evidence type="ECO:0000259" key="1">
    <source>
        <dbReference type="Pfam" id="PF13649"/>
    </source>
</evidence>
<dbReference type="GO" id="GO:0008168">
    <property type="term" value="F:methyltransferase activity"/>
    <property type="evidence" value="ECO:0007669"/>
    <property type="project" value="TreeGrafter"/>
</dbReference>
<accession>A0A1F6CQG9</accession>
<dbReference type="SUPFAM" id="SSF53335">
    <property type="entry name" value="S-adenosyl-L-methionine-dependent methyltransferases"/>
    <property type="match status" value="1"/>
</dbReference>
<dbReference type="InterPro" id="IPR041698">
    <property type="entry name" value="Methyltransf_25"/>
</dbReference>
<name>A0A1F6CQG9_HANXR</name>
<proteinExistence type="predicted"/>
<gene>
    <name evidence="2" type="ORF">A3F84_26570</name>
</gene>
<dbReference type="PANTHER" id="PTHR42912:SF93">
    <property type="entry name" value="N6-ADENOSINE-METHYLTRANSFERASE TMT1A"/>
    <property type="match status" value="1"/>
</dbReference>
<dbReference type="InterPro" id="IPR050508">
    <property type="entry name" value="Methyltransf_Superfamily"/>
</dbReference>
<dbReference type="AlphaFoldDB" id="A0A1F6CQG9"/>
<organism evidence="2 3">
    <name type="scientific">Handelsmanbacteria sp. (strain RIFCSPLOWO2_12_FULL_64_10)</name>
    <dbReference type="NCBI Taxonomy" id="1817868"/>
    <lineage>
        <taxon>Bacteria</taxon>
        <taxon>Candidatus Handelsmaniibacteriota</taxon>
    </lineage>
</organism>
<dbReference type="Pfam" id="PF13649">
    <property type="entry name" value="Methyltransf_25"/>
    <property type="match status" value="1"/>
</dbReference>
<dbReference type="Proteomes" id="UP000178606">
    <property type="component" value="Unassembled WGS sequence"/>
</dbReference>
<dbReference type="EMBL" id="MFKF01000184">
    <property type="protein sequence ID" value="OGG51418.1"/>
    <property type="molecule type" value="Genomic_DNA"/>
</dbReference>
<dbReference type="PANTHER" id="PTHR42912">
    <property type="entry name" value="METHYLTRANSFERASE"/>
    <property type="match status" value="1"/>
</dbReference>
<protein>
    <recommendedName>
        <fullName evidence="1">Methyltransferase domain-containing protein</fullName>
    </recommendedName>
</protein>
<feature type="domain" description="Methyltransferase" evidence="1">
    <location>
        <begin position="44"/>
        <end position="138"/>
    </location>
</feature>
<dbReference type="CDD" id="cd02440">
    <property type="entry name" value="AdoMet_MTases"/>
    <property type="match status" value="1"/>
</dbReference>
<comment type="caution">
    <text evidence="2">The sequence shown here is derived from an EMBL/GenBank/DDBJ whole genome shotgun (WGS) entry which is preliminary data.</text>
</comment>
<sequence>MPFIRDLVVRGYSHAWVVNHYSKVGLWPSEEILCRRHFPAGAEVLDIGCGTGRTTIPLSQMGYRVTGIDLSPAMIRRAQDLSAGLDVRYAVMDAADLRFPDGTFDAALFSYNGIELLPGREGKQKALREVHRVLRPGGVFIFSTHSIFALNRFAPFRARLFLRLCLSRLLRRPIPEREVGEAYYTGDNLEVYYMQVLSPRFYKRAIRQAGLDLIYYNSRRRIEAGKGPWPFTAFEDKERFYVARKR</sequence>
<evidence type="ECO:0000313" key="3">
    <source>
        <dbReference type="Proteomes" id="UP000178606"/>
    </source>
</evidence>
<evidence type="ECO:0000313" key="2">
    <source>
        <dbReference type="EMBL" id="OGG51418.1"/>
    </source>
</evidence>